<keyword evidence="1" id="KW-1133">Transmembrane helix</keyword>
<name>A0A2U3PCJ3_9MYCO</name>
<accession>A0A2U3PCJ3</accession>
<evidence type="ECO:0000259" key="3">
    <source>
        <dbReference type="Pfam" id="PF11887"/>
    </source>
</evidence>
<evidence type="ECO:0000256" key="1">
    <source>
        <dbReference type="SAM" id="Phobius"/>
    </source>
</evidence>
<dbReference type="NCBIfam" id="TIGR00996">
    <property type="entry name" value="Mtu_fam_mce"/>
    <property type="match status" value="1"/>
</dbReference>
<dbReference type="InterPro" id="IPR003399">
    <property type="entry name" value="Mce/MlaD"/>
</dbReference>
<evidence type="ECO:0000259" key="2">
    <source>
        <dbReference type="Pfam" id="PF02470"/>
    </source>
</evidence>
<dbReference type="RefSeq" id="WP_077080060.1">
    <property type="nucleotide sequence ID" value="NZ_FUEZ01000004.1"/>
</dbReference>
<dbReference type="InterPro" id="IPR024516">
    <property type="entry name" value="Mce_C"/>
</dbReference>
<dbReference type="PANTHER" id="PTHR33371:SF17">
    <property type="entry name" value="MCE-FAMILY PROTEIN MCE1B"/>
    <property type="match status" value="1"/>
</dbReference>
<gene>
    <name evidence="4" type="ORF">MNAB215_3657</name>
</gene>
<evidence type="ECO:0000313" key="5">
    <source>
        <dbReference type="Proteomes" id="UP000240424"/>
    </source>
</evidence>
<proteinExistence type="predicted"/>
<reference evidence="4 5" key="1">
    <citation type="submission" date="2017-01" db="EMBL/GenBank/DDBJ databases">
        <authorList>
            <consortium name="Urmite Genomes"/>
        </authorList>
    </citation>
    <scope>NUCLEOTIDE SEQUENCE [LARGE SCALE GENOMIC DNA]</scope>
    <source>
        <strain evidence="4 5">AB215</strain>
    </source>
</reference>
<dbReference type="Pfam" id="PF11887">
    <property type="entry name" value="Mce4_CUP1"/>
    <property type="match status" value="1"/>
</dbReference>
<feature type="transmembrane region" description="Helical" evidence="1">
    <location>
        <begin position="7"/>
        <end position="29"/>
    </location>
</feature>
<organism evidence="4 5">
    <name type="scientific">Mycobacterium numidiamassiliense</name>
    <dbReference type="NCBI Taxonomy" id="1841861"/>
    <lineage>
        <taxon>Bacteria</taxon>
        <taxon>Bacillati</taxon>
        <taxon>Actinomycetota</taxon>
        <taxon>Actinomycetes</taxon>
        <taxon>Mycobacteriales</taxon>
        <taxon>Mycobacteriaceae</taxon>
        <taxon>Mycobacterium</taxon>
    </lineage>
</organism>
<evidence type="ECO:0000313" key="4">
    <source>
        <dbReference type="EMBL" id="SPM41452.1"/>
    </source>
</evidence>
<dbReference type="EMBL" id="FUEZ01000004">
    <property type="protein sequence ID" value="SPM41452.1"/>
    <property type="molecule type" value="Genomic_DNA"/>
</dbReference>
<dbReference type="GO" id="GO:0051701">
    <property type="term" value="P:biological process involved in interaction with host"/>
    <property type="evidence" value="ECO:0007669"/>
    <property type="project" value="TreeGrafter"/>
</dbReference>
<sequence length="346" mass="37191">MSNSRGVIIKFGIFGLVMVVATVSLLFIFGQYRTGSTTGYSALFTDASQLKEGQTVRVAGVQVGTVKSVSLQPDKTVLVNFNADNSVVLTTGTRAVVRYLNLVGDRYLELVDGPGSTKVLAAGAQISIDRTSPALDLDLLLGGLKPVITGLNPRDVNELTASLVQAFQGKGGTLQSLLAKTSSFSNTLADNNQTVQQLIDNLNTVLATLDKDGDKFSGALDRVQKLVTAFSDDRRMIGAAIDSLDSGTASIADLLNRSRRPLAGTVDQLNRLAPALDDGKQKIDTSLGKLPENYRKLVRLGAYGSWIPYYLCEMSLRVSDLQYRTVVVPIFKQQGGRCAEPKEPNE</sequence>
<dbReference type="STRING" id="1841861.GCA_900157365_01977"/>
<dbReference type="Proteomes" id="UP000240424">
    <property type="component" value="Unassembled WGS sequence"/>
</dbReference>
<dbReference type="PANTHER" id="PTHR33371">
    <property type="entry name" value="INTERMEMBRANE PHOSPHOLIPID TRANSPORT SYSTEM BINDING PROTEIN MLAD-RELATED"/>
    <property type="match status" value="1"/>
</dbReference>
<dbReference type="GO" id="GO:0005576">
    <property type="term" value="C:extracellular region"/>
    <property type="evidence" value="ECO:0007669"/>
    <property type="project" value="TreeGrafter"/>
</dbReference>
<dbReference type="AlphaFoldDB" id="A0A2U3PCJ3"/>
<keyword evidence="1" id="KW-0472">Membrane</keyword>
<feature type="domain" description="Mammalian cell entry C-terminal" evidence="3">
    <location>
        <begin position="117"/>
        <end position="305"/>
    </location>
</feature>
<keyword evidence="1" id="KW-0812">Transmembrane</keyword>
<feature type="domain" description="Mce/MlaD" evidence="2">
    <location>
        <begin position="39"/>
        <end position="113"/>
    </location>
</feature>
<dbReference type="Pfam" id="PF02470">
    <property type="entry name" value="MlaD"/>
    <property type="match status" value="1"/>
</dbReference>
<protein>
    <submittedName>
        <fullName evidence="4">ABC-type transporter Mla maintaining outer membrane lipid asymmetry, periplasmic component MlaD</fullName>
    </submittedName>
</protein>
<dbReference type="InterPro" id="IPR052336">
    <property type="entry name" value="MlaD_Phospholipid_Transporter"/>
</dbReference>
<dbReference type="OrthoDB" id="338143at2"/>
<keyword evidence="5" id="KW-1185">Reference proteome</keyword>
<dbReference type="InterPro" id="IPR005693">
    <property type="entry name" value="Mce"/>
</dbReference>